<dbReference type="PIRSF" id="PIRSF018688">
    <property type="entry name" value="UCP018688"/>
    <property type="match status" value="1"/>
</dbReference>
<dbReference type="Gene3D" id="3.40.630.30">
    <property type="match status" value="1"/>
</dbReference>
<dbReference type="EMBL" id="BHGK01000001">
    <property type="protein sequence ID" value="GCA65925.1"/>
    <property type="molecule type" value="Genomic_DNA"/>
</dbReference>
<organism evidence="2 3">
    <name type="scientific">Mediterraneibacter butyricigenes</name>
    <dbReference type="NCBI Taxonomy" id="2316025"/>
    <lineage>
        <taxon>Bacteria</taxon>
        <taxon>Bacillati</taxon>
        <taxon>Bacillota</taxon>
        <taxon>Clostridia</taxon>
        <taxon>Lachnospirales</taxon>
        <taxon>Lachnospiraceae</taxon>
        <taxon>Mediterraneibacter</taxon>
    </lineage>
</organism>
<dbReference type="PANTHER" id="PTHR41373">
    <property type="entry name" value="DUF2156 DOMAIN-CONTAINING PROTEIN"/>
    <property type="match status" value="1"/>
</dbReference>
<dbReference type="InterPro" id="IPR016732">
    <property type="entry name" value="UCP018688"/>
</dbReference>
<accession>A0A391NY99</accession>
<gene>
    <name evidence="2" type="ORF">KGMB01110_03610</name>
</gene>
<evidence type="ECO:0000313" key="3">
    <source>
        <dbReference type="Proteomes" id="UP000265643"/>
    </source>
</evidence>
<reference evidence="3" key="1">
    <citation type="submission" date="2018-09" db="EMBL/GenBank/DDBJ databases">
        <title>Draft Genome Sequence of Mediterraneibacter sp. KCTC 15684.</title>
        <authorList>
            <person name="Kim J.S."/>
            <person name="Han K.I."/>
            <person name="Suh M.K."/>
            <person name="Lee K.C."/>
            <person name="Eom M.K."/>
            <person name="Lee J.H."/>
            <person name="Park S.H."/>
            <person name="Kang S.W."/>
            <person name="Park J.E."/>
            <person name="Oh B.S."/>
            <person name="Yu S.Y."/>
            <person name="Choi S.H."/>
            <person name="Lee D.H."/>
            <person name="Yoon H."/>
            <person name="Kim B."/>
            <person name="Yang S.J."/>
            <person name="Lee J.S."/>
        </authorList>
    </citation>
    <scope>NUCLEOTIDE SEQUENCE [LARGE SCALE GENOMIC DNA]</scope>
    <source>
        <strain evidence="3">KCTC 15684</strain>
    </source>
</reference>
<dbReference type="InterPro" id="IPR024320">
    <property type="entry name" value="LPG_synthase_C"/>
</dbReference>
<dbReference type="Proteomes" id="UP000265643">
    <property type="component" value="Unassembled WGS sequence"/>
</dbReference>
<proteinExistence type="predicted"/>
<comment type="caution">
    <text evidence="2">The sequence shown here is derived from an EMBL/GenBank/DDBJ whole genome shotgun (WGS) entry which is preliminary data.</text>
</comment>
<keyword evidence="3" id="KW-1185">Reference proteome</keyword>
<dbReference type="PANTHER" id="PTHR41373:SF1">
    <property type="entry name" value="PHOSPHATIDYLGLYCEROL LYSYLTRANSFERASE C-TERMINAL DOMAIN-CONTAINING PROTEIN"/>
    <property type="match status" value="1"/>
</dbReference>
<dbReference type="SUPFAM" id="SSF55729">
    <property type="entry name" value="Acyl-CoA N-acyltransferases (Nat)"/>
    <property type="match status" value="2"/>
</dbReference>
<protein>
    <recommendedName>
        <fullName evidence="1">Phosphatidylglycerol lysyltransferase C-terminal domain-containing protein</fullName>
    </recommendedName>
</protein>
<sequence>MQYQFKKTELEDREIITSYFGKAPSRSCERTFANVYLWSRHYPVTWAIIEDALVFKSQDETHLSWAYPAGEADAVKRALSVMEAYSEEQGYEFSMYSVTPEMFAQLETFFPGKFQIEYDRDEADYVYEREKLETLSGKKLHGKRNHINKFKSVHEDWDYETLTEDNVEECFQMALKWRNLNGCEDDEEKNAEMCVSLNSLRLFRELNLVGGVLRVEGEIVAFTMGEKLCEDTFVVHIEKAYADVDGAYPMINQQFVQHECMDYQYVNREEDTGADGLRQAKMSYRPAFLEEKGYVTLKK</sequence>
<feature type="domain" description="Phosphatidylglycerol lysyltransferase C-terminal" evidence="1">
    <location>
        <begin position="24"/>
        <end position="290"/>
    </location>
</feature>
<name>A0A391NY99_9FIRM</name>
<dbReference type="AlphaFoldDB" id="A0A391NY99"/>
<dbReference type="Pfam" id="PF09924">
    <property type="entry name" value="LPG_synthase_C"/>
    <property type="match status" value="1"/>
</dbReference>
<evidence type="ECO:0000259" key="1">
    <source>
        <dbReference type="Pfam" id="PF09924"/>
    </source>
</evidence>
<dbReference type="InterPro" id="IPR016181">
    <property type="entry name" value="Acyl_CoA_acyltransferase"/>
</dbReference>
<evidence type="ECO:0000313" key="2">
    <source>
        <dbReference type="EMBL" id="GCA65925.1"/>
    </source>
</evidence>
<dbReference type="RefSeq" id="WP_119297384.1">
    <property type="nucleotide sequence ID" value="NZ_BHGK01000001.1"/>
</dbReference>